<accession>A0A1U7EYI1</accession>
<dbReference type="STRING" id="348780.NP_4394A"/>
<evidence type="ECO:0000256" key="1">
    <source>
        <dbReference type="SAM" id="Phobius"/>
    </source>
</evidence>
<dbReference type="eggNOG" id="arCOG11098">
    <property type="taxonomic scope" value="Archaea"/>
</dbReference>
<dbReference type="Proteomes" id="UP000002698">
    <property type="component" value="Chromosome"/>
</dbReference>
<dbReference type="Pfam" id="PF25913">
    <property type="entry name" value="DUF7965"/>
    <property type="match status" value="1"/>
</dbReference>
<protein>
    <recommendedName>
        <fullName evidence="2">DUF7965 domain-containing protein</fullName>
    </recommendedName>
</protein>
<reference evidence="3 4" key="1">
    <citation type="journal article" date="2005" name="Genome Res.">
        <title>Living with two extremes: conclusions from the genome sequence of Natronomonas pharaonis.</title>
        <authorList>
            <person name="Falb M."/>
            <person name="Pfeiffer F."/>
            <person name="Palm P."/>
            <person name="Rodewald K."/>
            <person name="Hickmann V."/>
            <person name="Tittor J."/>
            <person name="Oesterhelt D."/>
        </authorList>
    </citation>
    <scope>NUCLEOTIDE SEQUENCE [LARGE SCALE GENOMIC DNA]</scope>
    <source>
        <strain evidence="4">ATCC 35678 / DSM 2160 / CIP 103997 / JCM 8858 / NBRC 14720 / NCIMB 2260 / Gabara</strain>
    </source>
</reference>
<keyword evidence="1" id="KW-0812">Transmembrane</keyword>
<dbReference type="EnsemblBacteria" id="CAI50288">
    <property type="protein sequence ID" value="CAI50288"/>
    <property type="gene ID" value="NP_4394A"/>
</dbReference>
<feature type="transmembrane region" description="Helical" evidence="1">
    <location>
        <begin position="115"/>
        <end position="137"/>
    </location>
</feature>
<gene>
    <name evidence="3" type="ordered locus">NP_4394A</name>
</gene>
<name>A0A1U7EYI1_NATPD</name>
<evidence type="ECO:0000259" key="2">
    <source>
        <dbReference type="Pfam" id="PF25913"/>
    </source>
</evidence>
<evidence type="ECO:0000313" key="4">
    <source>
        <dbReference type="Proteomes" id="UP000002698"/>
    </source>
</evidence>
<dbReference type="HOGENOM" id="CLU_1640013_0_0_2"/>
<feature type="transmembrane region" description="Helical" evidence="1">
    <location>
        <begin position="38"/>
        <end position="65"/>
    </location>
</feature>
<proteinExistence type="predicted"/>
<dbReference type="AlphaFoldDB" id="A0A1U7EYI1"/>
<dbReference type="GeneID" id="3702048"/>
<dbReference type="KEGG" id="nph:NP_4394A"/>
<dbReference type="RefSeq" id="WP_011323904.1">
    <property type="nucleotide sequence ID" value="NC_007426.1"/>
</dbReference>
<dbReference type="EMBL" id="CR936257">
    <property type="protein sequence ID" value="CAI50288.1"/>
    <property type="molecule type" value="Genomic_DNA"/>
</dbReference>
<evidence type="ECO:0000313" key="3">
    <source>
        <dbReference type="EMBL" id="CAI50288.1"/>
    </source>
</evidence>
<keyword evidence="4" id="KW-1185">Reference proteome</keyword>
<keyword evidence="1" id="KW-1133">Transmembrane helix</keyword>
<keyword evidence="1" id="KW-0472">Membrane</keyword>
<sequence length="161" mass="15709">MAEPADRLAVWTAGTAALVVVTVGALLAGHLVGVLSTVLPAIGTAAAGLLFGYLWLLSLVAAGFVDVLDAKDGYPFAIARTAAAGGGVAVVYLTVVLVVGFVSPTPTPVEPAPAVVARTVVVGASIGAVSGGLFAAFGLACGRIGRAVADGCVEAGDGRRP</sequence>
<feature type="transmembrane region" description="Helical" evidence="1">
    <location>
        <begin position="77"/>
        <end position="103"/>
    </location>
</feature>
<dbReference type="InterPro" id="IPR058271">
    <property type="entry name" value="DUF7965"/>
</dbReference>
<feature type="domain" description="DUF7965" evidence="2">
    <location>
        <begin position="7"/>
        <end position="149"/>
    </location>
</feature>
<organism evidence="3 4">
    <name type="scientific">Natronomonas pharaonis (strain ATCC 35678 / DSM 2160 / CIP 103997 / JCM 8858 / NBRC 14720 / NCIMB 2260 / Gabara)</name>
    <name type="common">Halobacterium pharaonis</name>
    <dbReference type="NCBI Taxonomy" id="348780"/>
    <lineage>
        <taxon>Archaea</taxon>
        <taxon>Methanobacteriati</taxon>
        <taxon>Methanobacteriota</taxon>
        <taxon>Stenosarchaea group</taxon>
        <taxon>Halobacteria</taxon>
        <taxon>Halobacteriales</taxon>
        <taxon>Natronomonadaceae</taxon>
        <taxon>Natronomonas</taxon>
    </lineage>
</organism>
<feature type="transmembrane region" description="Helical" evidence="1">
    <location>
        <begin position="9"/>
        <end position="32"/>
    </location>
</feature>